<gene>
    <name evidence="18" type="ORF">NOG11_02410</name>
</gene>
<evidence type="ECO:0000256" key="7">
    <source>
        <dbReference type="ARBA" id="ARBA00022679"/>
    </source>
</evidence>
<keyword evidence="9" id="KW-0133">Cell shape</keyword>
<dbReference type="SUPFAM" id="SSF53955">
    <property type="entry name" value="Lysozyme-like"/>
    <property type="match status" value="1"/>
</dbReference>
<dbReference type="GO" id="GO:0008955">
    <property type="term" value="F:peptidoglycan glycosyltransferase activity"/>
    <property type="evidence" value="ECO:0007669"/>
    <property type="project" value="UniProtKB-EC"/>
</dbReference>
<comment type="similarity">
    <text evidence="2">In the C-terminal section; belongs to the transpeptidase family.</text>
</comment>
<protein>
    <submittedName>
        <fullName evidence="18">PBP1A family penicillin-binding protein</fullName>
    </submittedName>
</protein>
<evidence type="ECO:0000313" key="19">
    <source>
        <dbReference type="Proteomes" id="UP001142610"/>
    </source>
</evidence>
<dbReference type="Pfam" id="PF00905">
    <property type="entry name" value="Transpeptidase"/>
    <property type="match status" value="1"/>
</dbReference>
<accession>A0A9X2RGV3</accession>
<evidence type="ECO:0000256" key="1">
    <source>
        <dbReference type="ARBA" id="ARBA00004752"/>
    </source>
</evidence>
<dbReference type="PANTHER" id="PTHR32282">
    <property type="entry name" value="BINDING PROTEIN TRANSPEPTIDASE, PUTATIVE-RELATED"/>
    <property type="match status" value="1"/>
</dbReference>
<reference evidence="18" key="1">
    <citation type="submission" date="2022-07" db="EMBL/GenBank/DDBJ databases">
        <title>Parvularcula maris sp. nov., an algicidal bacterium isolated from seawater.</title>
        <authorList>
            <person name="Li F."/>
        </authorList>
    </citation>
    <scope>NUCLEOTIDE SEQUENCE</scope>
    <source>
        <strain evidence="18">BGMRC 0090</strain>
    </source>
</reference>
<dbReference type="Pfam" id="PF00912">
    <property type="entry name" value="Transgly"/>
    <property type="match status" value="1"/>
</dbReference>
<comment type="pathway">
    <text evidence="1">Cell wall biogenesis; peptidoglycan biosynthesis.</text>
</comment>
<dbReference type="InterPro" id="IPR050396">
    <property type="entry name" value="Glycosyltr_51/Transpeptidase"/>
</dbReference>
<keyword evidence="19" id="KW-1185">Reference proteome</keyword>
<evidence type="ECO:0000259" key="17">
    <source>
        <dbReference type="Pfam" id="PF00912"/>
    </source>
</evidence>
<keyword evidence="11" id="KW-0511">Multifunctional enzyme</keyword>
<feature type="domain" description="Penicillin-binding protein transpeptidase" evidence="16">
    <location>
        <begin position="344"/>
        <end position="573"/>
    </location>
</feature>
<comment type="similarity">
    <text evidence="3">In the N-terminal section; belongs to the glycosyltransferase 51 family.</text>
</comment>
<evidence type="ECO:0000256" key="6">
    <source>
        <dbReference type="ARBA" id="ARBA00022676"/>
    </source>
</evidence>
<dbReference type="GO" id="GO:0030288">
    <property type="term" value="C:outer membrane-bounded periplasmic space"/>
    <property type="evidence" value="ECO:0007669"/>
    <property type="project" value="TreeGrafter"/>
</dbReference>
<dbReference type="GO" id="GO:0008658">
    <property type="term" value="F:penicillin binding"/>
    <property type="evidence" value="ECO:0007669"/>
    <property type="project" value="InterPro"/>
</dbReference>
<dbReference type="Gene3D" id="3.40.710.10">
    <property type="entry name" value="DD-peptidase/beta-lactamase superfamily"/>
    <property type="match status" value="1"/>
</dbReference>
<sequence>MAAATLAFGGKLKRAGGAVFGSGPGRFVLRQSAFALSTVLTLAIPALAINAQVAQKFFPHPGMDLASAGRKPSITILAADGSLLGTRGSELGEPVRIDELPSFVVDSFLATEDRRFFEHPGFDPAAMFRASLRNYQSGHVVQGGSTITQQLVKNLFLNGEQTFQRKFEELHLALWLEARMTKAEILELYLNRIYLGANTYGLSAASNAYFSKDPSELTLAEASILAGLPKAPSQLAPHSNYEGALERSHEVVGNLLEAGKIDQLTARMALMFPPELAFRDRKEADGHFLDHVAAELSRRLPDLQGDVVVRSTLVPSAQRAAERAVATSLETEDAARRGAEEAALVAYDTEGGIAAMIGGRSYRDSQFNRATQAKRQPGSAFKPFIYLAAIEQGFDPDTLFIDRRLQVDGWEPSNYKERFLGPVRMRRALALSSNTVTVQVTEAVGRENVIDTARRVGLANDMAPHPSLALGVFEVPLDRLTAAYLPFAHQGFATEPHTISEVRTRGGRLVYARDLQLPVRVMSEGSAQAMTDLLHSVSELGTARGARIEGHEIAGKTGTTNGWRDAWFVGYSAHLTAGVWVGNDDNREMDEVSGATYPVRIWQAFMDEAHREGGYEPIPLKAQDSYPYDYNLAEAGAVYRGLRLDLQDRVYGAQAYADPYRYDGIGSILSQQEGVSGRVAGTGEYAAPPQNSGVRTYRTPQVSGRVVGPSDDGR</sequence>
<dbReference type="InterPro" id="IPR001264">
    <property type="entry name" value="Glyco_trans_51"/>
</dbReference>
<dbReference type="AlphaFoldDB" id="A0A9X2RGV3"/>
<dbReference type="GO" id="GO:0071555">
    <property type="term" value="P:cell wall organization"/>
    <property type="evidence" value="ECO:0007669"/>
    <property type="project" value="UniProtKB-KW"/>
</dbReference>
<evidence type="ECO:0000256" key="8">
    <source>
        <dbReference type="ARBA" id="ARBA00022801"/>
    </source>
</evidence>
<comment type="catalytic activity">
    <reaction evidence="14">
        <text>[GlcNAc-(1-&gt;4)-Mur2Ac(oyl-L-Ala-gamma-D-Glu-L-Lys-D-Ala-D-Ala)](n)-di-trans,octa-cis-undecaprenyl diphosphate + beta-D-GlcNAc-(1-&gt;4)-Mur2Ac(oyl-L-Ala-gamma-D-Glu-L-Lys-D-Ala-D-Ala)-di-trans,octa-cis-undecaprenyl diphosphate = [GlcNAc-(1-&gt;4)-Mur2Ac(oyl-L-Ala-gamma-D-Glu-L-Lys-D-Ala-D-Ala)](n+1)-di-trans,octa-cis-undecaprenyl diphosphate + di-trans,octa-cis-undecaprenyl diphosphate + H(+)</text>
        <dbReference type="Rhea" id="RHEA:23708"/>
        <dbReference type="Rhea" id="RHEA-COMP:9602"/>
        <dbReference type="Rhea" id="RHEA-COMP:9603"/>
        <dbReference type="ChEBI" id="CHEBI:15378"/>
        <dbReference type="ChEBI" id="CHEBI:58405"/>
        <dbReference type="ChEBI" id="CHEBI:60033"/>
        <dbReference type="ChEBI" id="CHEBI:78435"/>
        <dbReference type="EC" id="2.4.99.28"/>
    </reaction>
</comment>
<evidence type="ECO:0000256" key="11">
    <source>
        <dbReference type="ARBA" id="ARBA00023268"/>
    </source>
</evidence>
<feature type="domain" description="Glycosyl transferase family 51" evidence="17">
    <location>
        <begin position="89"/>
        <end position="253"/>
    </location>
</feature>
<evidence type="ECO:0000256" key="3">
    <source>
        <dbReference type="ARBA" id="ARBA00007739"/>
    </source>
</evidence>
<dbReference type="SUPFAM" id="SSF56601">
    <property type="entry name" value="beta-lactamase/transpeptidase-like"/>
    <property type="match status" value="1"/>
</dbReference>
<keyword evidence="8" id="KW-0378">Hydrolase</keyword>
<feature type="region of interest" description="Disordered" evidence="15">
    <location>
        <begin position="680"/>
        <end position="714"/>
    </location>
</feature>
<evidence type="ECO:0000256" key="9">
    <source>
        <dbReference type="ARBA" id="ARBA00022960"/>
    </source>
</evidence>
<dbReference type="Proteomes" id="UP001142610">
    <property type="component" value="Unassembled WGS sequence"/>
</dbReference>
<evidence type="ECO:0000256" key="4">
    <source>
        <dbReference type="ARBA" id="ARBA00022645"/>
    </source>
</evidence>
<dbReference type="GO" id="GO:0009002">
    <property type="term" value="F:serine-type D-Ala-D-Ala carboxypeptidase activity"/>
    <property type="evidence" value="ECO:0007669"/>
    <property type="project" value="UniProtKB-EC"/>
</dbReference>
<name>A0A9X2RGV3_9PROT</name>
<comment type="caution">
    <text evidence="18">The sequence shown here is derived from an EMBL/GenBank/DDBJ whole genome shotgun (WGS) entry which is preliminary data.</text>
</comment>
<organism evidence="18 19">
    <name type="scientific">Parvularcula maris</name>
    <dbReference type="NCBI Taxonomy" id="2965077"/>
    <lineage>
        <taxon>Bacteria</taxon>
        <taxon>Pseudomonadati</taxon>
        <taxon>Pseudomonadota</taxon>
        <taxon>Alphaproteobacteria</taxon>
        <taxon>Parvularculales</taxon>
        <taxon>Parvularculaceae</taxon>
        <taxon>Parvularcula</taxon>
    </lineage>
</organism>
<dbReference type="InterPro" id="IPR001460">
    <property type="entry name" value="PCN-bd_Tpept"/>
</dbReference>
<evidence type="ECO:0000256" key="15">
    <source>
        <dbReference type="SAM" id="MobiDB-lite"/>
    </source>
</evidence>
<dbReference type="InterPro" id="IPR012338">
    <property type="entry name" value="Beta-lactam/transpept-like"/>
</dbReference>
<keyword evidence="7" id="KW-0808">Transferase</keyword>
<dbReference type="NCBIfam" id="TIGR02074">
    <property type="entry name" value="PBP_1a_fam"/>
    <property type="match status" value="1"/>
</dbReference>
<evidence type="ECO:0000256" key="2">
    <source>
        <dbReference type="ARBA" id="ARBA00007090"/>
    </source>
</evidence>
<keyword evidence="12" id="KW-0961">Cell wall biogenesis/degradation</keyword>
<dbReference type="EMBL" id="JANIBC010000001">
    <property type="protein sequence ID" value="MCQ8184229.1"/>
    <property type="molecule type" value="Genomic_DNA"/>
</dbReference>
<dbReference type="FunFam" id="1.10.3810.10:FF:000001">
    <property type="entry name" value="Penicillin-binding protein 1A"/>
    <property type="match status" value="1"/>
</dbReference>
<evidence type="ECO:0000313" key="18">
    <source>
        <dbReference type="EMBL" id="MCQ8184229.1"/>
    </source>
</evidence>
<feature type="compositionally biased region" description="Polar residues" evidence="15">
    <location>
        <begin position="689"/>
        <end position="702"/>
    </location>
</feature>
<dbReference type="GO" id="GO:0009252">
    <property type="term" value="P:peptidoglycan biosynthetic process"/>
    <property type="evidence" value="ECO:0007669"/>
    <property type="project" value="UniProtKB-KW"/>
</dbReference>
<keyword evidence="4" id="KW-0121">Carboxypeptidase</keyword>
<evidence type="ECO:0000256" key="12">
    <source>
        <dbReference type="ARBA" id="ARBA00023316"/>
    </source>
</evidence>
<dbReference type="InterPro" id="IPR023346">
    <property type="entry name" value="Lysozyme-like_dom_sf"/>
</dbReference>
<dbReference type="GO" id="GO:0006508">
    <property type="term" value="P:proteolysis"/>
    <property type="evidence" value="ECO:0007669"/>
    <property type="project" value="UniProtKB-KW"/>
</dbReference>
<keyword evidence="6" id="KW-0328">Glycosyltransferase</keyword>
<dbReference type="Gene3D" id="1.10.3810.10">
    <property type="entry name" value="Biosynthetic peptidoglycan transglycosylase-like"/>
    <property type="match status" value="1"/>
</dbReference>
<dbReference type="InterPro" id="IPR036950">
    <property type="entry name" value="PBP_transglycosylase"/>
</dbReference>
<comment type="catalytic activity">
    <reaction evidence="13">
        <text>Preferential cleavage: (Ac)2-L-Lys-D-Ala-|-D-Ala. Also transpeptidation of peptidyl-alanyl moieties that are N-acyl substituents of D-alanine.</text>
        <dbReference type="EC" id="3.4.16.4"/>
    </reaction>
</comment>
<evidence type="ECO:0000256" key="5">
    <source>
        <dbReference type="ARBA" id="ARBA00022670"/>
    </source>
</evidence>
<evidence type="ECO:0000256" key="13">
    <source>
        <dbReference type="ARBA" id="ARBA00034000"/>
    </source>
</evidence>
<proteinExistence type="inferred from homology"/>
<evidence type="ECO:0000256" key="14">
    <source>
        <dbReference type="ARBA" id="ARBA00049902"/>
    </source>
</evidence>
<dbReference type="GO" id="GO:0008360">
    <property type="term" value="P:regulation of cell shape"/>
    <property type="evidence" value="ECO:0007669"/>
    <property type="project" value="UniProtKB-KW"/>
</dbReference>
<dbReference type="PANTHER" id="PTHR32282:SF33">
    <property type="entry name" value="PEPTIDOGLYCAN GLYCOSYLTRANSFERASE"/>
    <property type="match status" value="1"/>
</dbReference>
<keyword evidence="5" id="KW-0645">Protease</keyword>
<evidence type="ECO:0000259" key="16">
    <source>
        <dbReference type="Pfam" id="PF00905"/>
    </source>
</evidence>
<keyword evidence="10" id="KW-0573">Peptidoglycan synthesis</keyword>
<dbReference type="RefSeq" id="WP_256618034.1">
    <property type="nucleotide sequence ID" value="NZ_JANIBC010000001.1"/>
</dbReference>
<evidence type="ECO:0000256" key="10">
    <source>
        <dbReference type="ARBA" id="ARBA00022984"/>
    </source>
</evidence>